<sequence length="104" mass="11483">MGIFGSGVSEVNEPWGTYTLIDVRSKSEWDEGHINGAILIPHTQIEQKIADYVSDKNYPIKLYCRSGHRASIAEDALKVMGYQNVVNLGGYNSAKKLIKDAPAE</sequence>
<dbReference type="SUPFAM" id="SSF52821">
    <property type="entry name" value="Rhodanese/Cell cycle control phosphatase"/>
    <property type="match status" value="1"/>
</dbReference>
<organism evidence="2 3">
    <name type="scientific">Tritrichomonas musculus</name>
    <dbReference type="NCBI Taxonomy" id="1915356"/>
    <lineage>
        <taxon>Eukaryota</taxon>
        <taxon>Metamonada</taxon>
        <taxon>Parabasalia</taxon>
        <taxon>Tritrichomonadida</taxon>
        <taxon>Tritrichomonadidae</taxon>
        <taxon>Tritrichomonas</taxon>
    </lineage>
</organism>
<dbReference type="PANTHER" id="PTHR43031">
    <property type="entry name" value="FAD-DEPENDENT OXIDOREDUCTASE"/>
    <property type="match status" value="1"/>
</dbReference>
<dbReference type="Proteomes" id="UP001470230">
    <property type="component" value="Unassembled WGS sequence"/>
</dbReference>
<proteinExistence type="predicted"/>
<evidence type="ECO:0000313" key="3">
    <source>
        <dbReference type="Proteomes" id="UP001470230"/>
    </source>
</evidence>
<evidence type="ECO:0000313" key="2">
    <source>
        <dbReference type="EMBL" id="KAK8875777.1"/>
    </source>
</evidence>
<dbReference type="SMART" id="SM00450">
    <property type="entry name" value="RHOD"/>
    <property type="match status" value="1"/>
</dbReference>
<accession>A0ABR2JDX0</accession>
<protein>
    <recommendedName>
        <fullName evidence="1">Rhodanese domain-containing protein</fullName>
    </recommendedName>
</protein>
<name>A0ABR2JDX0_9EUKA</name>
<dbReference type="Gene3D" id="3.40.250.10">
    <property type="entry name" value="Rhodanese-like domain"/>
    <property type="match status" value="1"/>
</dbReference>
<dbReference type="EMBL" id="JAPFFF010000012">
    <property type="protein sequence ID" value="KAK8875777.1"/>
    <property type="molecule type" value="Genomic_DNA"/>
</dbReference>
<feature type="domain" description="Rhodanese" evidence="1">
    <location>
        <begin position="14"/>
        <end position="95"/>
    </location>
</feature>
<dbReference type="CDD" id="cd00158">
    <property type="entry name" value="RHOD"/>
    <property type="match status" value="1"/>
</dbReference>
<keyword evidence="3" id="KW-1185">Reference proteome</keyword>
<evidence type="ECO:0000259" key="1">
    <source>
        <dbReference type="PROSITE" id="PS50206"/>
    </source>
</evidence>
<dbReference type="PANTHER" id="PTHR43031:SF1">
    <property type="entry name" value="PYRIDINE NUCLEOTIDE-DISULPHIDE OXIDOREDUCTASE"/>
    <property type="match status" value="1"/>
</dbReference>
<comment type="caution">
    <text evidence="2">The sequence shown here is derived from an EMBL/GenBank/DDBJ whole genome shotgun (WGS) entry which is preliminary data.</text>
</comment>
<dbReference type="InterPro" id="IPR001763">
    <property type="entry name" value="Rhodanese-like_dom"/>
</dbReference>
<dbReference type="PROSITE" id="PS50206">
    <property type="entry name" value="RHODANESE_3"/>
    <property type="match status" value="1"/>
</dbReference>
<dbReference type="InterPro" id="IPR036873">
    <property type="entry name" value="Rhodanese-like_dom_sf"/>
</dbReference>
<dbReference type="Pfam" id="PF00581">
    <property type="entry name" value="Rhodanese"/>
    <property type="match status" value="1"/>
</dbReference>
<reference evidence="2 3" key="1">
    <citation type="submission" date="2024-04" db="EMBL/GenBank/DDBJ databases">
        <title>Tritrichomonas musculus Genome.</title>
        <authorList>
            <person name="Alves-Ferreira E."/>
            <person name="Grigg M."/>
            <person name="Lorenzi H."/>
            <person name="Galac M."/>
        </authorList>
    </citation>
    <scope>NUCLEOTIDE SEQUENCE [LARGE SCALE GENOMIC DNA]</scope>
    <source>
        <strain evidence="2 3">EAF2021</strain>
    </source>
</reference>
<gene>
    <name evidence="2" type="ORF">M9Y10_005952</name>
</gene>
<dbReference type="InterPro" id="IPR050229">
    <property type="entry name" value="GlpE_sulfurtransferase"/>
</dbReference>